<dbReference type="PANTHER" id="PTHR33175:SF2">
    <property type="entry name" value="INTEGRATION HOST FACTOR SUBUNIT ALPHA"/>
    <property type="match status" value="1"/>
</dbReference>
<dbReference type="GO" id="GO:0005829">
    <property type="term" value="C:cytosol"/>
    <property type="evidence" value="ECO:0007669"/>
    <property type="project" value="TreeGrafter"/>
</dbReference>
<dbReference type="CDD" id="cd13835">
    <property type="entry name" value="IHF_A"/>
    <property type="match status" value="1"/>
</dbReference>
<dbReference type="EMBL" id="CP001016">
    <property type="protein sequence ID" value="ACB95369.1"/>
    <property type="molecule type" value="Genomic_DNA"/>
</dbReference>
<evidence type="ECO:0000313" key="9">
    <source>
        <dbReference type="EMBL" id="ACB95369.1"/>
    </source>
</evidence>
<evidence type="ECO:0000256" key="4">
    <source>
        <dbReference type="ARBA" id="ARBA00023015"/>
    </source>
</evidence>
<dbReference type="PROSITE" id="PS00045">
    <property type="entry name" value="HISTONE_LIKE"/>
    <property type="match status" value="1"/>
</dbReference>
<keyword evidence="3" id="KW-0810">Translation regulation</keyword>
<evidence type="ECO:0000313" key="10">
    <source>
        <dbReference type="Proteomes" id="UP000001695"/>
    </source>
</evidence>
<dbReference type="Gene3D" id="4.10.520.10">
    <property type="entry name" value="IHF-like DNA-binding proteins"/>
    <property type="match status" value="1"/>
</dbReference>
<comment type="similarity">
    <text evidence="1 8">Belongs to the bacterial histone-like protein family.</text>
</comment>
<dbReference type="GO" id="GO:0006417">
    <property type="term" value="P:regulation of translation"/>
    <property type="evidence" value="ECO:0007669"/>
    <property type="project" value="UniProtKB-KW"/>
</dbReference>
<evidence type="ECO:0000256" key="7">
    <source>
        <dbReference type="ARBA" id="ARBA00023172"/>
    </source>
</evidence>
<evidence type="ECO:0000256" key="5">
    <source>
        <dbReference type="ARBA" id="ARBA00023125"/>
    </source>
</evidence>
<dbReference type="GO" id="GO:0030527">
    <property type="term" value="F:structural constituent of chromatin"/>
    <property type="evidence" value="ECO:0007669"/>
    <property type="project" value="InterPro"/>
</dbReference>
<dbReference type="InterPro" id="IPR000119">
    <property type="entry name" value="Hist_DNA-bd"/>
</dbReference>
<dbReference type="eggNOG" id="COG0776">
    <property type="taxonomic scope" value="Bacteria"/>
</dbReference>
<dbReference type="GO" id="GO:0006310">
    <property type="term" value="P:DNA recombination"/>
    <property type="evidence" value="ECO:0007669"/>
    <property type="project" value="UniProtKB-KW"/>
</dbReference>
<dbReference type="STRING" id="395963.Bind_1739"/>
<dbReference type="PANTHER" id="PTHR33175">
    <property type="entry name" value="DNA-BINDING PROTEIN HU"/>
    <property type="match status" value="1"/>
</dbReference>
<accession>B2ICU5</accession>
<dbReference type="InterPro" id="IPR005684">
    <property type="entry name" value="IHF_alpha"/>
</dbReference>
<sequence>MKVNRESEGELTALQQRKTATRADLLDAIYTSCSFLSRAQTREIFEMALEEISEALLRGETVKLRSFGLFSVRAKRERIGRNPRTGVEVPIKPRRVLTFKASPVLAASVNGTQVPVEDGHED</sequence>
<dbReference type="HOGENOM" id="CLU_105066_1_1_5"/>
<reference evidence="10" key="1">
    <citation type="submission" date="2008-03" db="EMBL/GenBank/DDBJ databases">
        <title>Complete sequence of chromosome of Beijerinckia indica subsp. indica ATCC 9039.</title>
        <authorList>
            <consortium name="US DOE Joint Genome Institute"/>
            <person name="Copeland A."/>
            <person name="Lucas S."/>
            <person name="Lapidus A."/>
            <person name="Glavina del Rio T."/>
            <person name="Dalin E."/>
            <person name="Tice H."/>
            <person name="Bruce D."/>
            <person name="Goodwin L."/>
            <person name="Pitluck S."/>
            <person name="LaButti K."/>
            <person name="Schmutz J."/>
            <person name="Larimer F."/>
            <person name="Land M."/>
            <person name="Hauser L."/>
            <person name="Kyrpides N."/>
            <person name="Mikhailova N."/>
            <person name="Dunfield P.F."/>
            <person name="Dedysh S.N."/>
            <person name="Liesack W."/>
            <person name="Saw J.H."/>
            <person name="Alam M."/>
            <person name="Chen Y."/>
            <person name="Murrell J.C."/>
            <person name="Richardson P."/>
        </authorList>
    </citation>
    <scope>NUCLEOTIDE SEQUENCE [LARGE SCALE GENOMIC DNA]</scope>
    <source>
        <strain evidence="10">ATCC 9039 / DSM 1715 / NCIMB 8712</strain>
    </source>
</reference>
<evidence type="ECO:0000256" key="2">
    <source>
        <dbReference type="ARBA" id="ARBA00018329"/>
    </source>
</evidence>
<dbReference type="InterPro" id="IPR010992">
    <property type="entry name" value="IHF-like_DNA-bd_dom_sf"/>
</dbReference>
<keyword evidence="7" id="KW-0233">DNA recombination</keyword>
<keyword evidence="5 9" id="KW-0238">DNA-binding</keyword>
<dbReference type="GO" id="GO:0003677">
    <property type="term" value="F:DNA binding"/>
    <property type="evidence" value="ECO:0007669"/>
    <property type="project" value="UniProtKB-KW"/>
</dbReference>
<evidence type="ECO:0000256" key="6">
    <source>
        <dbReference type="ARBA" id="ARBA00023163"/>
    </source>
</evidence>
<reference evidence="9 10" key="2">
    <citation type="journal article" date="2010" name="J. Bacteriol.">
        <title>Complete genome sequence of Beijerinckia indica subsp. indica.</title>
        <authorList>
            <person name="Tamas I."/>
            <person name="Dedysh S.N."/>
            <person name="Liesack W."/>
            <person name="Stott M.B."/>
            <person name="Alam M."/>
            <person name="Murrell J.C."/>
            <person name="Dunfield P.F."/>
        </authorList>
    </citation>
    <scope>NUCLEOTIDE SEQUENCE [LARGE SCALE GENOMIC DNA]</scope>
    <source>
        <strain evidence="10">ATCC 9039 / DSM 1715 / NCIMB 8712</strain>
    </source>
</reference>
<dbReference type="InterPro" id="IPR020816">
    <property type="entry name" value="Histone-like_DNA-bd_CS"/>
</dbReference>
<protein>
    <recommendedName>
        <fullName evidence="2">Integration host factor subunit alpha</fullName>
    </recommendedName>
</protein>
<dbReference type="OrthoDB" id="9804203at2"/>
<keyword evidence="10" id="KW-1185">Reference proteome</keyword>
<dbReference type="GO" id="GO:0009893">
    <property type="term" value="P:positive regulation of metabolic process"/>
    <property type="evidence" value="ECO:0007669"/>
    <property type="project" value="UniProtKB-ARBA"/>
</dbReference>
<dbReference type="SMART" id="SM00411">
    <property type="entry name" value="BHL"/>
    <property type="match status" value="1"/>
</dbReference>
<dbReference type="Pfam" id="PF00216">
    <property type="entry name" value="Bac_DNA_binding"/>
    <property type="match status" value="1"/>
</dbReference>
<dbReference type="GO" id="GO:0006355">
    <property type="term" value="P:regulation of DNA-templated transcription"/>
    <property type="evidence" value="ECO:0007669"/>
    <property type="project" value="InterPro"/>
</dbReference>
<keyword evidence="4" id="KW-0805">Transcription regulation</keyword>
<dbReference type="PRINTS" id="PR01727">
    <property type="entry name" value="DNABINDINGHU"/>
</dbReference>
<name>B2ICU5_BEII9</name>
<dbReference type="AlphaFoldDB" id="B2ICU5"/>
<evidence type="ECO:0000256" key="3">
    <source>
        <dbReference type="ARBA" id="ARBA00022845"/>
    </source>
</evidence>
<keyword evidence="6" id="KW-0804">Transcription</keyword>
<gene>
    <name evidence="9" type="ordered locus">Bind_1739</name>
</gene>
<dbReference type="KEGG" id="bid:Bind_1739"/>
<evidence type="ECO:0000256" key="8">
    <source>
        <dbReference type="RuleBase" id="RU003939"/>
    </source>
</evidence>
<proteinExistence type="inferred from homology"/>
<dbReference type="Proteomes" id="UP000001695">
    <property type="component" value="Chromosome"/>
</dbReference>
<evidence type="ECO:0000256" key="1">
    <source>
        <dbReference type="ARBA" id="ARBA00010529"/>
    </source>
</evidence>
<organism evidence="9 10">
    <name type="scientific">Beijerinckia indica subsp. indica (strain ATCC 9039 / DSM 1715 / NCIMB 8712)</name>
    <dbReference type="NCBI Taxonomy" id="395963"/>
    <lineage>
        <taxon>Bacteria</taxon>
        <taxon>Pseudomonadati</taxon>
        <taxon>Pseudomonadota</taxon>
        <taxon>Alphaproteobacteria</taxon>
        <taxon>Hyphomicrobiales</taxon>
        <taxon>Beijerinckiaceae</taxon>
        <taxon>Beijerinckia</taxon>
    </lineage>
</organism>
<dbReference type="RefSeq" id="WP_012384726.1">
    <property type="nucleotide sequence ID" value="NC_010581.1"/>
</dbReference>
<dbReference type="SUPFAM" id="SSF47729">
    <property type="entry name" value="IHF-like DNA-binding proteins"/>
    <property type="match status" value="1"/>
</dbReference>